<dbReference type="Proteomes" id="UP000050761">
    <property type="component" value="Unassembled WGS sequence"/>
</dbReference>
<evidence type="ECO:0000256" key="1">
    <source>
        <dbReference type="ARBA" id="ARBA00004141"/>
    </source>
</evidence>
<evidence type="ECO:0000313" key="4">
    <source>
        <dbReference type="Proteomes" id="UP000050761"/>
    </source>
</evidence>
<dbReference type="InterPro" id="IPR036734">
    <property type="entry name" value="Neur_chan_lig-bd_sf"/>
</dbReference>
<reference evidence="3 4" key="1">
    <citation type="submission" date="2018-11" db="EMBL/GenBank/DDBJ databases">
        <authorList>
            <consortium name="Pathogen Informatics"/>
        </authorList>
    </citation>
    <scope>NUCLEOTIDE SEQUENCE [LARGE SCALE GENOMIC DNA]</scope>
</reference>
<dbReference type="GO" id="GO:0004888">
    <property type="term" value="F:transmembrane signaling receptor activity"/>
    <property type="evidence" value="ECO:0007669"/>
    <property type="project" value="InterPro"/>
</dbReference>
<dbReference type="PANTHER" id="PTHR18945">
    <property type="entry name" value="NEUROTRANSMITTER GATED ION CHANNEL"/>
    <property type="match status" value="1"/>
</dbReference>
<keyword evidence="2" id="KW-1133">Transmembrane helix</keyword>
<gene>
    <name evidence="3" type="ORF">HPBE_LOCUS25488</name>
</gene>
<reference evidence="5" key="2">
    <citation type="submission" date="2019-09" db="UniProtKB">
        <authorList>
            <consortium name="WormBaseParasite"/>
        </authorList>
    </citation>
    <scope>IDENTIFICATION</scope>
</reference>
<accession>A0A183GS19</accession>
<dbReference type="SUPFAM" id="SSF90112">
    <property type="entry name" value="Neurotransmitter-gated ion-channel transmembrane pore"/>
    <property type="match status" value="1"/>
</dbReference>
<dbReference type="WBParaSite" id="HPBE_0002548901-mRNA-1">
    <property type="protein sequence ID" value="HPBE_0002548901-mRNA-1"/>
    <property type="gene ID" value="HPBE_0002548901"/>
</dbReference>
<dbReference type="InterPro" id="IPR006201">
    <property type="entry name" value="Neur_channel"/>
</dbReference>
<comment type="subcellular location">
    <subcellularLocation>
        <location evidence="1">Membrane</location>
        <topology evidence="1">Multi-pass membrane protein</topology>
    </subcellularLocation>
</comment>
<evidence type="ECO:0000256" key="2">
    <source>
        <dbReference type="SAM" id="Phobius"/>
    </source>
</evidence>
<evidence type="ECO:0000313" key="3">
    <source>
        <dbReference type="EMBL" id="VDP51639.1"/>
    </source>
</evidence>
<feature type="transmembrane region" description="Helical" evidence="2">
    <location>
        <begin position="165"/>
        <end position="190"/>
    </location>
</feature>
<dbReference type="Gene3D" id="1.20.58.390">
    <property type="entry name" value="Neurotransmitter-gated ion-channel transmembrane domain"/>
    <property type="match status" value="1"/>
</dbReference>
<dbReference type="SUPFAM" id="SSF63712">
    <property type="entry name" value="Nicotinic receptor ligand binding domain-like"/>
    <property type="match status" value="1"/>
</dbReference>
<dbReference type="EMBL" id="UZAH01038008">
    <property type="protein sequence ID" value="VDP51639.1"/>
    <property type="molecule type" value="Genomic_DNA"/>
</dbReference>
<dbReference type="OrthoDB" id="410315at2759"/>
<name>A0A183GS19_HELPZ</name>
<dbReference type="CDD" id="cd19051">
    <property type="entry name" value="LGIC_TM_cation"/>
    <property type="match status" value="1"/>
</dbReference>
<dbReference type="InterPro" id="IPR038050">
    <property type="entry name" value="Neuro_actylchol_rec"/>
</dbReference>
<dbReference type="GO" id="GO:0016020">
    <property type="term" value="C:membrane"/>
    <property type="evidence" value="ECO:0007669"/>
    <property type="project" value="UniProtKB-SubCell"/>
</dbReference>
<dbReference type="InterPro" id="IPR036719">
    <property type="entry name" value="Neuro-gated_channel_TM_sf"/>
</dbReference>
<feature type="transmembrane region" description="Helical" evidence="2">
    <location>
        <begin position="243"/>
        <end position="265"/>
    </location>
</feature>
<proteinExistence type="predicted"/>
<dbReference type="AlphaFoldDB" id="A0A183GS19"/>
<feature type="transmembrane region" description="Helical" evidence="2">
    <location>
        <begin position="202"/>
        <end position="223"/>
    </location>
</feature>
<accession>A0A3P8I0G3</accession>
<keyword evidence="2" id="KW-0812">Transmembrane</keyword>
<protein>
    <submittedName>
        <fullName evidence="5">Neur_chan_LBD domain-containing protein</fullName>
    </submittedName>
</protein>
<keyword evidence="2" id="KW-0472">Membrane</keyword>
<sequence length="314" mass="35111">MLWMRSTSAPVVARALADLRILAADGSSSSIRGLLSKAGCGMEREIWLKDVNFSALVLLTTNRSRKVTADLNVLERLQSMTMRSTHSTINCYCDMLSECGSWTYQSDVVNFLVEKEEIDLGDFYDNQEWLLTDARLRNGTTRSLEQPNESVSMVSMRLSLKRQSFYYVFNLVFPTTLVSLVAVIGFHAPINATGRRESKFRLGIMTLLSMSVMLLMLVGEMKFAMESVPGQRGSFSDVPLLGIYYMSLIFIISIATCTSSIFVHLEKYALRNPTWQVRPSRLGNILSYRRAVASGCIGRMKTAAMVSLKGLMPA</sequence>
<dbReference type="GO" id="GO:0005230">
    <property type="term" value="F:extracellular ligand-gated monoatomic ion channel activity"/>
    <property type="evidence" value="ECO:0007669"/>
    <property type="project" value="InterPro"/>
</dbReference>
<organism evidence="4 5">
    <name type="scientific">Heligmosomoides polygyrus</name>
    <name type="common">Parasitic roundworm</name>
    <dbReference type="NCBI Taxonomy" id="6339"/>
    <lineage>
        <taxon>Eukaryota</taxon>
        <taxon>Metazoa</taxon>
        <taxon>Ecdysozoa</taxon>
        <taxon>Nematoda</taxon>
        <taxon>Chromadorea</taxon>
        <taxon>Rhabditida</taxon>
        <taxon>Rhabditina</taxon>
        <taxon>Rhabditomorpha</taxon>
        <taxon>Strongyloidea</taxon>
        <taxon>Heligmosomidae</taxon>
        <taxon>Heligmosomoides</taxon>
    </lineage>
</organism>
<keyword evidence="4" id="KW-1185">Reference proteome</keyword>
<evidence type="ECO:0000313" key="5">
    <source>
        <dbReference type="WBParaSite" id="HPBE_0002548901-mRNA-1"/>
    </source>
</evidence>